<accession>A0A9X4BK27</accession>
<reference evidence="6" key="1">
    <citation type="submission" date="2023-02" db="EMBL/GenBank/DDBJ databases">
        <title>Tahibacter soli sp. nov. isolated from soil.</title>
        <authorList>
            <person name="Baek J.H."/>
            <person name="Lee J.K."/>
            <person name="Choi D.G."/>
            <person name="Jeon C.O."/>
        </authorList>
    </citation>
    <scope>NUCLEOTIDE SEQUENCE</scope>
    <source>
        <strain evidence="6">BL</strain>
    </source>
</reference>
<evidence type="ECO:0000313" key="7">
    <source>
        <dbReference type="Proteomes" id="UP001139971"/>
    </source>
</evidence>
<keyword evidence="7" id="KW-1185">Reference proteome</keyword>
<evidence type="ECO:0000256" key="3">
    <source>
        <dbReference type="ARBA" id="ARBA00023125"/>
    </source>
</evidence>
<dbReference type="PANTHER" id="PTHR30146">
    <property type="entry name" value="LACI-RELATED TRANSCRIPTIONAL REPRESSOR"/>
    <property type="match status" value="1"/>
</dbReference>
<keyword evidence="2" id="KW-0805">Transcription regulation</keyword>
<dbReference type="PROSITE" id="PS00356">
    <property type="entry name" value="HTH_LACI_1"/>
    <property type="match status" value="1"/>
</dbReference>
<dbReference type="Pfam" id="PF13377">
    <property type="entry name" value="Peripla_BP_3"/>
    <property type="match status" value="1"/>
</dbReference>
<protein>
    <submittedName>
        <fullName evidence="6">LacI family DNA-binding transcriptional regulator</fullName>
    </submittedName>
</protein>
<dbReference type="SUPFAM" id="SSF53822">
    <property type="entry name" value="Periplasmic binding protein-like I"/>
    <property type="match status" value="1"/>
</dbReference>
<evidence type="ECO:0000313" key="6">
    <source>
        <dbReference type="EMBL" id="MDC8015716.1"/>
    </source>
</evidence>
<dbReference type="InterPro" id="IPR028082">
    <property type="entry name" value="Peripla_BP_I"/>
</dbReference>
<proteinExistence type="predicted"/>
<dbReference type="GO" id="GO:0003700">
    <property type="term" value="F:DNA-binding transcription factor activity"/>
    <property type="evidence" value="ECO:0007669"/>
    <property type="project" value="TreeGrafter"/>
</dbReference>
<sequence>MTVTIKDVARAAGVSVASVSRALNGHDNVTPETRERIEGVARELRYMPHGAARSLITKRTQTIGAVLPDLYGEFFSELIRGMDVAARRNNLHLLVSSSHGSASETAQALRMLQGRVDGLLVMSPHADADLLAENLPTRLPAVLMNTRVRGNGYPSLIIDNYAGAYAMVRHLVERGFRRIALIAGPEQNFDAQERRRGYATALAQLLPGAAEIVLAGDFTEGAGYRAAQAVQARRERPDAIFAANDTMALGCLFALNEAGVRVPQDIAVVGFDDIPIARYVTPGLTTVRVRIAELGERAMARLISLVEQPDSAQTHAETLGCDLIVRQSCARTA</sequence>
<dbReference type="Proteomes" id="UP001139971">
    <property type="component" value="Unassembled WGS sequence"/>
</dbReference>
<dbReference type="Gene3D" id="1.10.260.40">
    <property type="entry name" value="lambda repressor-like DNA-binding domains"/>
    <property type="match status" value="1"/>
</dbReference>
<dbReference type="AlphaFoldDB" id="A0A9X4BK27"/>
<dbReference type="Gene3D" id="3.40.50.2300">
    <property type="match status" value="2"/>
</dbReference>
<dbReference type="CDD" id="cd01392">
    <property type="entry name" value="HTH_LacI"/>
    <property type="match status" value="1"/>
</dbReference>
<dbReference type="EMBL" id="JAOVZO020000020">
    <property type="protein sequence ID" value="MDC8015716.1"/>
    <property type="molecule type" value="Genomic_DNA"/>
</dbReference>
<evidence type="ECO:0000256" key="4">
    <source>
        <dbReference type="ARBA" id="ARBA00023163"/>
    </source>
</evidence>
<organism evidence="6 7">
    <name type="scientific">Tahibacter soli</name>
    <dbReference type="NCBI Taxonomy" id="2983605"/>
    <lineage>
        <taxon>Bacteria</taxon>
        <taxon>Pseudomonadati</taxon>
        <taxon>Pseudomonadota</taxon>
        <taxon>Gammaproteobacteria</taxon>
        <taxon>Lysobacterales</taxon>
        <taxon>Rhodanobacteraceae</taxon>
        <taxon>Tahibacter</taxon>
    </lineage>
</organism>
<gene>
    <name evidence="6" type="ORF">OD750_024580</name>
</gene>
<dbReference type="CDD" id="cd06267">
    <property type="entry name" value="PBP1_LacI_sugar_binding-like"/>
    <property type="match status" value="1"/>
</dbReference>
<dbReference type="PANTHER" id="PTHR30146:SF151">
    <property type="entry name" value="HTH-TYPE TRANSCRIPTIONAL REPRESSOR CYTR"/>
    <property type="match status" value="1"/>
</dbReference>
<dbReference type="SMART" id="SM00354">
    <property type="entry name" value="HTH_LACI"/>
    <property type="match status" value="1"/>
</dbReference>
<keyword evidence="4" id="KW-0804">Transcription</keyword>
<evidence type="ECO:0000256" key="1">
    <source>
        <dbReference type="ARBA" id="ARBA00022491"/>
    </source>
</evidence>
<evidence type="ECO:0000259" key="5">
    <source>
        <dbReference type="PROSITE" id="PS50932"/>
    </source>
</evidence>
<dbReference type="SUPFAM" id="SSF47413">
    <property type="entry name" value="lambda repressor-like DNA-binding domains"/>
    <property type="match status" value="1"/>
</dbReference>
<keyword evidence="3 6" id="KW-0238">DNA-binding</keyword>
<keyword evidence="1" id="KW-0678">Repressor</keyword>
<dbReference type="GO" id="GO:0000976">
    <property type="term" value="F:transcription cis-regulatory region binding"/>
    <property type="evidence" value="ECO:0007669"/>
    <property type="project" value="TreeGrafter"/>
</dbReference>
<dbReference type="Pfam" id="PF00356">
    <property type="entry name" value="LacI"/>
    <property type="match status" value="1"/>
</dbReference>
<dbReference type="InterPro" id="IPR046335">
    <property type="entry name" value="LacI/GalR-like_sensor"/>
</dbReference>
<comment type="caution">
    <text evidence="6">The sequence shown here is derived from an EMBL/GenBank/DDBJ whole genome shotgun (WGS) entry which is preliminary data.</text>
</comment>
<dbReference type="RefSeq" id="WP_263541264.1">
    <property type="nucleotide sequence ID" value="NZ_JAOVZO020000020.1"/>
</dbReference>
<dbReference type="PRINTS" id="PR00036">
    <property type="entry name" value="HTHLACI"/>
</dbReference>
<feature type="domain" description="HTH lacI-type" evidence="5">
    <location>
        <begin position="3"/>
        <end position="57"/>
    </location>
</feature>
<dbReference type="PROSITE" id="PS50932">
    <property type="entry name" value="HTH_LACI_2"/>
    <property type="match status" value="1"/>
</dbReference>
<evidence type="ECO:0000256" key="2">
    <source>
        <dbReference type="ARBA" id="ARBA00023015"/>
    </source>
</evidence>
<name>A0A9X4BK27_9GAMM</name>
<dbReference type="InterPro" id="IPR010982">
    <property type="entry name" value="Lambda_DNA-bd_dom_sf"/>
</dbReference>
<dbReference type="InterPro" id="IPR000843">
    <property type="entry name" value="HTH_LacI"/>
</dbReference>